<proteinExistence type="predicted"/>
<dbReference type="STRING" id="57577.A0A2K3LGV0"/>
<reference evidence="1 2" key="2">
    <citation type="journal article" date="2017" name="Front. Plant Sci.">
        <title>Gene Classification and Mining of Molecular Markers Useful in Red Clover (Trifolium pratense) Breeding.</title>
        <authorList>
            <person name="Istvanek J."/>
            <person name="Dluhosova J."/>
            <person name="Dluhos P."/>
            <person name="Patkova L."/>
            <person name="Nedelnik J."/>
            <person name="Repkova J."/>
        </authorList>
    </citation>
    <scope>NUCLEOTIDE SEQUENCE [LARGE SCALE GENOMIC DNA]</scope>
    <source>
        <strain evidence="2">cv. Tatra</strain>
        <tissue evidence="1">Young leaves</tissue>
    </source>
</reference>
<dbReference type="PANTHER" id="PTHR31286:SF60">
    <property type="entry name" value="PROTEIN, PUTATIVE-RELATED"/>
    <property type="match status" value="1"/>
</dbReference>
<dbReference type="PANTHER" id="PTHR31286">
    <property type="entry name" value="GLYCINE-RICH CELL WALL STRUCTURAL PROTEIN 1.8-LIKE"/>
    <property type="match status" value="1"/>
</dbReference>
<dbReference type="AlphaFoldDB" id="A0A2K3LGV0"/>
<evidence type="ECO:0000313" key="1">
    <source>
        <dbReference type="EMBL" id="PNX77760.1"/>
    </source>
</evidence>
<feature type="non-terminal residue" evidence="1">
    <location>
        <position position="1"/>
    </location>
</feature>
<gene>
    <name evidence="1" type="ORF">L195_g033731</name>
</gene>
<dbReference type="InterPro" id="IPR040256">
    <property type="entry name" value="At4g02000-like"/>
</dbReference>
<name>A0A2K3LGV0_TRIPR</name>
<protein>
    <submittedName>
        <fullName evidence="1">NADPH quinone oxidoreductase</fullName>
    </submittedName>
</protein>
<accession>A0A2K3LGV0</accession>
<evidence type="ECO:0000313" key="2">
    <source>
        <dbReference type="Proteomes" id="UP000236291"/>
    </source>
</evidence>
<dbReference type="Proteomes" id="UP000236291">
    <property type="component" value="Unassembled WGS sequence"/>
</dbReference>
<comment type="caution">
    <text evidence="1">The sequence shown here is derived from an EMBL/GenBank/DDBJ whole genome shotgun (WGS) entry which is preliminary data.</text>
</comment>
<dbReference type="EMBL" id="ASHM01032893">
    <property type="protein sequence ID" value="PNX77760.1"/>
    <property type="molecule type" value="Genomic_DNA"/>
</dbReference>
<organism evidence="1 2">
    <name type="scientific">Trifolium pratense</name>
    <name type="common">Red clover</name>
    <dbReference type="NCBI Taxonomy" id="57577"/>
    <lineage>
        <taxon>Eukaryota</taxon>
        <taxon>Viridiplantae</taxon>
        <taxon>Streptophyta</taxon>
        <taxon>Embryophyta</taxon>
        <taxon>Tracheophyta</taxon>
        <taxon>Spermatophyta</taxon>
        <taxon>Magnoliopsida</taxon>
        <taxon>eudicotyledons</taxon>
        <taxon>Gunneridae</taxon>
        <taxon>Pentapetalae</taxon>
        <taxon>rosids</taxon>
        <taxon>fabids</taxon>
        <taxon>Fabales</taxon>
        <taxon>Fabaceae</taxon>
        <taxon>Papilionoideae</taxon>
        <taxon>50 kb inversion clade</taxon>
        <taxon>NPAAA clade</taxon>
        <taxon>Hologalegina</taxon>
        <taxon>IRL clade</taxon>
        <taxon>Trifolieae</taxon>
        <taxon>Trifolium</taxon>
    </lineage>
</organism>
<reference evidence="1 2" key="1">
    <citation type="journal article" date="2014" name="Am. J. Bot.">
        <title>Genome assembly and annotation for red clover (Trifolium pratense; Fabaceae).</title>
        <authorList>
            <person name="Istvanek J."/>
            <person name="Jaros M."/>
            <person name="Krenek A."/>
            <person name="Repkova J."/>
        </authorList>
    </citation>
    <scope>NUCLEOTIDE SEQUENCE [LARGE SCALE GENOMIC DNA]</scope>
    <source>
        <strain evidence="2">cv. Tatra</strain>
        <tissue evidence="1">Young leaves</tissue>
    </source>
</reference>
<sequence length="299" mass="33689">HSGKFWVRVRFNKAGQGSGIPEPIWVYLNSFGTGFGFNFSSPSGNGRETAWVVAVVKWKPDFFPHTQRQTHVQSWNDIYELPQEYWRPITLFEIAGGVGTPLMLDEATKNRSFGHYARVLVDIDLSKRAFEAILVEREGHAFYVDVVYEKLPDYCTHCQSIGHSVKACNKLQPRLAMNRDERASKPVMAKPQTKAIYIEKDNTSKVARSIKKEAEIARKDNIVEGIVALNISLNSEPIITPVNMDAEHVNNYDINIDVNLDDENTIVIHDFADDALMNKLSGEEATVLDTTDNVIPATH</sequence>